<feature type="region of interest" description="Disordered" evidence="1">
    <location>
        <begin position="1"/>
        <end position="23"/>
    </location>
</feature>
<feature type="region of interest" description="Disordered" evidence="1">
    <location>
        <begin position="62"/>
        <end position="94"/>
    </location>
</feature>
<feature type="compositionally biased region" description="Polar residues" evidence="1">
    <location>
        <begin position="84"/>
        <end position="94"/>
    </location>
</feature>
<protein>
    <submittedName>
        <fullName evidence="2">Uncharacterized protein</fullName>
    </submittedName>
</protein>
<name>A0A2P6MMJ8_9EUKA</name>
<feature type="non-terminal residue" evidence="2">
    <location>
        <position position="129"/>
    </location>
</feature>
<comment type="caution">
    <text evidence="2">The sequence shown here is derived from an EMBL/GenBank/DDBJ whole genome shotgun (WGS) entry which is preliminary data.</text>
</comment>
<proteinExistence type="predicted"/>
<accession>A0A2P6MMJ8</accession>
<feature type="compositionally biased region" description="Polar residues" evidence="1">
    <location>
        <begin position="9"/>
        <end position="18"/>
    </location>
</feature>
<keyword evidence="3" id="KW-1185">Reference proteome</keyword>
<organism evidence="2 3">
    <name type="scientific">Planoprotostelium fungivorum</name>
    <dbReference type="NCBI Taxonomy" id="1890364"/>
    <lineage>
        <taxon>Eukaryota</taxon>
        <taxon>Amoebozoa</taxon>
        <taxon>Evosea</taxon>
        <taxon>Variosea</taxon>
        <taxon>Cavosteliida</taxon>
        <taxon>Cavosteliaceae</taxon>
        <taxon>Planoprotostelium</taxon>
    </lineage>
</organism>
<evidence type="ECO:0000313" key="3">
    <source>
        <dbReference type="Proteomes" id="UP000241769"/>
    </source>
</evidence>
<feature type="compositionally biased region" description="Basic and acidic residues" evidence="1">
    <location>
        <begin position="63"/>
        <end position="80"/>
    </location>
</feature>
<dbReference type="AlphaFoldDB" id="A0A2P6MMJ8"/>
<dbReference type="Proteomes" id="UP000241769">
    <property type="component" value="Unassembled WGS sequence"/>
</dbReference>
<evidence type="ECO:0000313" key="2">
    <source>
        <dbReference type="EMBL" id="PRP72923.1"/>
    </source>
</evidence>
<dbReference type="EMBL" id="MDYQ01000748">
    <property type="protein sequence ID" value="PRP72923.1"/>
    <property type="molecule type" value="Genomic_DNA"/>
</dbReference>
<reference evidence="2 3" key="1">
    <citation type="journal article" date="2018" name="Genome Biol. Evol.">
        <title>Multiple Roots of Fruiting Body Formation in Amoebozoa.</title>
        <authorList>
            <person name="Hillmann F."/>
            <person name="Forbes G."/>
            <person name="Novohradska S."/>
            <person name="Ferling I."/>
            <person name="Riege K."/>
            <person name="Groth M."/>
            <person name="Westermann M."/>
            <person name="Marz M."/>
            <person name="Spaller T."/>
            <person name="Winckler T."/>
            <person name="Schaap P."/>
            <person name="Glockner G."/>
        </authorList>
    </citation>
    <scope>NUCLEOTIDE SEQUENCE [LARGE SCALE GENOMIC DNA]</scope>
    <source>
        <strain evidence="2 3">Jena</strain>
    </source>
</reference>
<evidence type="ECO:0000256" key="1">
    <source>
        <dbReference type="SAM" id="MobiDB-lite"/>
    </source>
</evidence>
<gene>
    <name evidence="2" type="ORF">PROFUN_17112</name>
</gene>
<sequence length="129" mass="14256">MSEKVGTHSLPNGTQTSDGKYKASGGGWMAIGSGFSVSPKYLGKNPNSEYLSILRMGYSNTHDSSHCTCDETASHLREEGASEQEPNNKMNNIASTKVDCADYRAQTEHRRQDVVYGHHIRTKQFNESL</sequence>
<dbReference type="InParanoid" id="A0A2P6MMJ8"/>